<feature type="compositionally biased region" description="Basic and acidic residues" evidence="3">
    <location>
        <begin position="370"/>
        <end position="380"/>
    </location>
</feature>
<keyword evidence="6" id="KW-1185">Reference proteome</keyword>
<dbReference type="Pfam" id="PF08423">
    <property type="entry name" value="Rad51"/>
    <property type="match status" value="1"/>
</dbReference>
<dbReference type="InterPro" id="IPR013632">
    <property type="entry name" value="Rad51_C"/>
</dbReference>
<keyword evidence="1" id="KW-0547">Nucleotide-binding</keyword>
<organism evidence="5 6">
    <name type="scientific">Lodderomyces beijingensis</name>
    <dbReference type="NCBI Taxonomy" id="1775926"/>
    <lineage>
        <taxon>Eukaryota</taxon>
        <taxon>Fungi</taxon>
        <taxon>Dikarya</taxon>
        <taxon>Ascomycota</taxon>
        <taxon>Saccharomycotina</taxon>
        <taxon>Pichiomycetes</taxon>
        <taxon>Debaryomycetaceae</taxon>
        <taxon>Candida/Lodderomyces clade</taxon>
        <taxon>Lodderomyces</taxon>
    </lineage>
</organism>
<dbReference type="InterPro" id="IPR027417">
    <property type="entry name" value="P-loop_NTPase"/>
</dbReference>
<feature type="region of interest" description="Disordered" evidence="3">
    <location>
        <begin position="499"/>
        <end position="518"/>
    </location>
</feature>
<dbReference type="SUPFAM" id="SSF52540">
    <property type="entry name" value="P-loop containing nucleoside triphosphate hydrolases"/>
    <property type="match status" value="1"/>
</dbReference>
<name>A0ABP0ZNQ6_9ASCO</name>
<accession>A0ABP0ZNQ6</accession>
<evidence type="ECO:0000313" key="5">
    <source>
        <dbReference type="EMBL" id="CAK9439653.1"/>
    </source>
</evidence>
<dbReference type="RefSeq" id="XP_066830691.1">
    <property type="nucleotide sequence ID" value="XM_066973898.1"/>
</dbReference>
<protein>
    <recommendedName>
        <fullName evidence="4">RecA family profile 1 domain-containing protein</fullName>
    </recommendedName>
</protein>
<dbReference type="GeneID" id="92208949"/>
<dbReference type="PANTHER" id="PTHR22942:SF66">
    <property type="entry name" value="RE19845P"/>
    <property type="match status" value="1"/>
</dbReference>
<dbReference type="PROSITE" id="PS50162">
    <property type="entry name" value="RECA_2"/>
    <property type="match status" value="1"/>
</dbReference>
<dbReference type="PANTHER" id="PTHR22942">
    <property type="entry name" value="RECA/RAD51/RADA DNA STRAND-PAIRING FAMILY MEMBER"/>
    <property type="match status" value="1"/>
</dbReference>
<reference evidence="5 6" key="1">
    <citation type="submission" date="2024-03" db="EMBL/GenBank/DDBJ databases">
        <authorList>
            <person name="Brejova B."/>
        </authorList>
    </citation>
    <scope>NUCLEOTIDE SEQUENCE [LARGE SCALE GENOMIC DNA]</scope>
    <source>
        <strain evidence="5 6">CBS 14171</strain>
    </source>
</reference>
<proteinExistence type="predicted"/>
<evidence type="ECO:0000259" key="4">
    <source>
        <dbReference type="PROSITE" id="PS50162"/>
    </source>
</evidence>
<evidence type="ECO:0000256" key="3">
    <source>
        <dbReference type="SAM" id="MobiDB-lite"/>
    </source>
</evidence>
<evidence type="ECO:0000256" key="2">
    <source>
        <dbReference type="ARBA" id="ARBA00022840"/>
    </source>
</evidence>
<dbReference type="InterPro" id="IPR020588">
    <property type="entry name" value="RecA_ATP-bd"/>
</dbReference>
<dbReference type="Proteomes" id="UP001497383">
    <property type="component" value="Chromosome 4"/>
</dbReference>
<feature type="region of interest" description="Disordered" evidence="3">
    <location>
        <begin position="370"/>
        <end position="393"/>
    </location>
</feature>
<evidence type="ECO:0000313" key="6">
    <source>
        <dbReference type="Proteomes" id="UP001497383"/>
    </source>
</evidence>
<gene>
    <name evidence="5" type="ORF">LODBEIA_P37530</name>
</gene>
<dbReference type="EMBL" id="OZ022408">
    <property type="protein sequence ID" value="CAK9439653.1"/>
    <property type="molecule type" value="Genomic_DNA"/>
</dbReference>
<sequence>MDDCKQLGSNDFTSSQNFPFLVSLLQSQGKFIADIIPSTGDSQELAQNLSRLLSRPTREIEEYFKCLNDDLSVSPSNIDELFDDGGGCISTGLPEVDRDLGGGIAAGEVTEVFGASGCGKSQFLYQILHNCMLRFPQSKPILVATESFMESKRLESIFKSDKSESVTTKLDRTSYIYCPDLESQDHILFTQLPIHLSQNQGETRLLVIDSIAQHFRREDAVSHATAFKKKLHAQAELLAEDPEFTNNILPKQRNQMKSMSSKSAKYAMRSAKASYLCQIYRHLIRLARQFKIAIVVVNQVSAHTMDYDNGKGEWDNVIEEDLLYPLNLDFQTLVSSGWDPKVVSKHLPTSSVQVNERDLELLDLELAETEKNSDPVEQARKRQRTNAGGHAVDDPRYNRVNLVDLVASQRDLILKAHDLRNKNTKKLVPTMGYTWSSRIQNRIMLMKTYKPVLKSEDEIRKEIADSSDDDNNITTDSVSVDPETGLTFASLCQGFNRSKKQQNADHKNTEPPSGQNQTRLSIVKGWQVERFAKVVLSSTVVKTGRICGFKIEDDGLRPA</sequence>
<dbReference type="Gene3D" id="3.40.50.300">
    <property type="entry name" value="P-loop containing nucleotide triphosphate hydrolases"/>
    <property type="match status" value="1"/>
</dbReference>
<evidence type="ECO:0000256" key="1">
    <source>
        <dbReference type="ARBA" id="ARBA00022741"/>
    </source>
</evidence>
<keyword evidence="2" id="KW-0067">ATP-binding</keyword>
<feature type="domain" description="RecA family profile 1" evidence="4">
    <location>
        <begin position="85"/>
        <end position="300"/>
    </location>
</feature>